<protein>
    <submittedName>
        <fullName evidence="1">Uncharacterized protein</fullName>
    </submittedName>
</protein>
<dbReference type="EMBL" id="LFXJ01000005">
    <property type="protein sequence ID" value="KMY33236.1"/>
    <property type="molecule type" value="Genomic_DNA"/>
</dbReference>
<reference evidence="2" key="1">
    <citation type="submission" date="2015-07" db="EMBL/GenBank/DDBJ databases">
        <authorList>
            <consortium name="Consortium for Microbial Forensics and Genomics (microFORGE)"/>
            <person name="Knight B.M."/>
            <person name="Roberts D.P."/>
            <person name="Lin D."/>
            <person name="Hari K."/>
            <person name="Fletcher J."/>
            <person name="Melcher U."/>
            <person name="Blagden T."/>
            <person name="Winegar R.A."/>
        </authorList>
    </citation>
    <scope>NUCLEOTIDE SEQUENCE [LARGE SCALE GENOMIC DNA]</scope>
    <source>
        <strain evidence="2">DSM 23493</strain>
    </source>
</reference>
<dbReference type="PATRIC" id="fig|582475.4.peg.994"/>
<gene>
    <name evidence="1" type="ORF">ACZ11_07455</name>
</gene>
<dbReference type="OrthoDB" id="8910390at2"/>
<sequence length="111" mass="12288">MKDELDSLTVASKAKYGIESTMPKAVGSTSDPVHADVQIGASSEDHIKEELLIGSKFNCMVTGDIEQEVTICLLEGAIPLDWGLNMSYTTVQRVRERVIDMMNLKFTSYLM</sequence>
<evidence type="ECO:0000313" key="1">
    <source>
        <dbReference type="EMBL" id="KMY33236.1"/>
    </source>
</evidence>
<proteinExistence type="predicted"/>
<evidence type="ECO:0000313" key="2">
    <source>
        <dbReference type="Proteomes" id="UP000037326"/>
    </source>
</evidence>
<dbReference type="AlphaFoldDB" id="A0A0K9FGH7"/>
<dbReference type="Proteomes" id="UP000037326">
    <property type="component" value="Unassembled WGS sequence"/>
</dbReference>
<comment type="caution">
    <text evidence="1">The sequence shown here is derived from an EMBL/GenBank/DDBJ whole genome shotgun (WGS) entry which is preliminary data.</text>
</comment>
<accession>A0A0K9FGH7</accession>
<name>A0A0K9FGH7_9BACI</name>
<organism evidence="1 2">
    <name type="scientific">Lysinibacillus xylanilyticus</name>
    <dbReference type="NCBI Taxonomy" id="582475"/>
    <lineage>
        <taxon>Bacteria</taxon>
        <taxon>Bacillati</taxon>
        <taxon>Bacillota</taxon>
        <taxon>Bacilli</taxon>
        <taxon>Bacillales</taxon>
        <taxon>Bacillaceae</taxon>
        <taxon>Lysinibacillus</taxon>
    </lineage>
</organism>